<evidence type="ECO:0000256" key="2">
    <source>
        <dbReference type="ARBA" id="ARBA00022723"/>
    </source>
</evidence>
<evidence type="ECO:0000256" key="1">
    <source>
        <dbReference type="ARBA" id="ARBA00005495"/>
    </source>
</evidence>
<dbReference type="PROSITE" id="PS51891">
    <property type="entry name" value="CENP_V_GFA"/>
    <property type="match status" value="1"/>
</dbReference>
<sequence length="114" mass="12669">MPYTASCHCGQTAFEFEGDIQQALACNCSICQRRGSLLWFAPRSSLKLLKPLQDATYQFHKHQITHHFCPTCGIHTFGEGKAPDGTAMAAINLRCVENIDLNAIPVRHHDGRAM</sequence>
<protein>
    <recommendedName>
        <fullName evidence="4">CENP-V/GFA domain-containing protein</fullName>
    </recommendedName>
</protein>
<dbReference type="PANTHER" id="PTHR28620">
    <property type="entry name" value="CENTROMERE PROTEIN V"/>
    <property type="match status" value="1"/>
</dbReference>
<dbReference type="EMBL" id="JACHKZ010000013">
    <property type="protein sequence ID" value="MBB6578300.1"/>
    <property type="molecule type" value="Genomic_DNA"/>
</dbReference>
<comment type="similarity">
    <text evidence="1">Belongs to the Gfa family.</text>
</comment>
<dbReference type="RefSeq" id="WP_184708587.1">
    <property type="nucleotide sequence ID" value="NZ_JACHKZ010000013.1"/>
</dbReference>
<name>A0ABR6RGL4_9BURK</name>
<keyword evidence="2" id="KW-0479">Metal-binding</keyword>
<accession>A0ABR6RGL4</accession>
<keyword evidence="3" id="KW-0862">Zinc</keyword>
<dbReference type="Gene3D" id="2.170.150.70">
    <property type="match status" value="1"/>
</dbReference>
<dbReference type="Proteomes" id="UP000562492">
    <property type="component" value="Unassembled WGS sequence"/>
</dbReference>
<evidence type="ECO:0000313" key="5">
    <source>
        <dbReference type="EMBL" id="MBB6578300.1"/>
    </source>
</evidence>
<dbReference type="InterPro" id="IPR006913">
    <property type="entry name" value="CENP-V/GFA"/>
</dbReference>
<organism evidence="5 6">
    <name type="scientific">Comamonas odontotermitis</name>
    <dbReference type="NCBI Taxonomy" id="379895"/>
    <lineage>
        <taxon>Bacteria</taxon>
        <taxon>Pseudomonadati</taxon>
        <taxon>Pseudomonadota</taxon>
        <taxon>Betaproteobacteria</taxon>
        <taxon>Burkholderiales</taxon>
        <taxon>Comamonadaceae</taxon>
        <taxon>Comamonas</taxon>
    </lineage>
</organism>
<feature type="domain" description="CENP-V/GFA" evidence="4">
    <location>
        <begin position="3"/>
        <end position="114"/>
    </location>
</feature>
<evidence type="ECO:0000259" key="4">
    <source>
        <dbReference type="PROSITE" id="PS51891"/>
    </source>
</evidence>
<dbReference type="InterPro" id="IPR011057">
    <property type="entry name" value="Mss4-like_sf"/>
</dbReference>
<reference evidence="5 6" key="1">
    <citation type="submission" date="2020-08" db="EMBL/GenBank/DDBJ databases">
        <title>Functional genomics of gut bacteria from endangered species of beetles.</title>
        <authorList>
            <person name="Carlos-Shanley C."/>
        </authorList>
    </citation>
    <scope>NUCLEOTIDE SEQUENCE [LARGE SCALE GENOMIC DNA]</scope>
    <source>
        <strain evidence="5 6">S00124</strain>
    </source>
</reference>
<evidence type="ECO:0000256" key="3">
    <source>
        <dbReference type="ARBA" id="ARBA00022833"/>
    </source>
</evidence>
<comment type="caution">
    <text evidence="5">The sequence shown here is derived from an EMBL/GenBank/DDBJ whole genome shotgun (WGS) entry which is preliminary data.</text>
</comment>
<dbReference type="InterPro" id="IPR052355">
    <property type="entry name" value="CENP-V-like"/>
</dbReference>
<proteinExistence type="inferred from homology"/>
<keyword evidence="6" id="KW-1185">Reference proteome</keyword>
<dbReference type="Pfam" id="PF04828">
    <property type="entry name" value="GFA"/>
    <property type="match status" value="1"/>
</dbReference>
<evidence type="ECO:0000313" key="6">
    <source>
        <dbReference type="Proteomes" id="UP000562492"/>
    </source>
</evidence>
<dbReference type="SUPFAM" id="SSF51316">
    <property type="entry name" value="Mss4-like"/>
    <property type="match status" value="1"/>
</dbReference>
<dbReference type="PANTHER" id="PTHR28620:SF1">
    <property type="entry name" value="CENP-V_GFA DOMAIN-CONTAINING PROTEIN"/>
    <property type="match status" value="1"/>
</dbReference>
<gene>
    <name evidence="5" type="ORF">HNP33_002381</name>
</gene>